<dbReference type="Pfam" id="PF12833">
    <property type="entry name" value="HTH_18"/>
    <property type="match status" value="1"/>
</dbReference>
<dbReference type="PANTHER" id="PTHR43280:SF34">
    <property type="entry name" value="ARAC-FAMILY TRANSCRIPTIONAL REGULATOR"/>
    <property type="match status" value="1"/>
</dbReference>
<dbReference type="InterPro" id="IPR003313">
    <property type="entry name" value="AraC-bd"/>
</dbReference>
<dbReference type="STRING" id="1612202.SAMN05421734_104198"/>
<reference evidence="6" key="1">
    <citation type="submission" date="2016-09" db="EMBL/GenBank/DDBJ databases">
        <authorList>
            <person name="Varghese N."/>
            <person name="Submissions S."/>
        </authorList>
    </citation>
    <scope>NUCLEOTIDE SEQUENCE [LARGE SCALE GENOMIC DNA]</scope>
    <source>
        <strain evidence="6">S5</strain>
    </source>
</reference>
<dbReference type="Pfam" id="PF02311">
    <property type="entry name" value="AraC_binding"/>
    <property type="match status" value="1"/>
</dbReference>
<dbReference type="SMART" id="SM00342">
    <property type="entry name" value="HTH_ARAC"/>
    <property type="match status" value="1"/>
</dbReference>
<sequence length="277" mass="32768">MNFQDYYLDHELFFHKNCDMPPHPTKYGMHAHEIYELYYLLSGKGVFTVEGNPYELKPNSMMIMRSNEAHYVQMDSDLPYERIVLHFYPQFLDPIDPNRTLLAPFDNRGLGINNYYPAGSFSNQLVRSCFNNILEIKENDYQKRVAIITNFLTILNELNKSFHNKDPQLLFTDQNSKMTEVISYINEHLYEQISIETICNQFYISKSQLNNLFKKATNTTVWKYIVSKRLVSARHLLYDGVPANEACMKCGFKDYSTFYRRYREYFGTSPQNDVNKF</sequence>
<dbReference type="InterPro" id="IPR009057">
    <property type="entry name" value="Homeodomain-like_sf"/>
</dbReference>
<dbReference type="EMBL" id="FMYI01000004">
    <property type="protein sequence ID" value="SDC12543.1"/>
    <property type="molecule type" value="Genomic_DNA"/>
</dbReference>
<dbReference type="AlphaFoldDB" id="A0A1G6J1S2"/>
<keyword evidence="1" id="KW-0805">Transcription regulation</keyword>
<dbReference type="Gene3D" id="1.10.10.60">
    <property type="entry name" value="Homeodomain-like"/>
    <property type="match status" value="2"/>
</dbReference>
<evidence type="ECO:0000313" key="5">
    <source>
        <dbReference type="EMBL" id="SDC12543.1"/>
    </source>
</evidence>
<evidence type="ECO:0000256" key="3">
    <source>
        <dbReference type="ARBA" id="ARBA00023163"/>
    </source>
</evidence>
<dbReference type="PANTHER" id="PTHR43280">
    <property type="entry name" value="ARAC-FAMILY TRANSCRIPTIONAL REGULATOR"/>
    <property type="match status" value="1"/>
</dbReference>
<dbReference type="GO" id="GO:0003700">
    <property type="term" value="F:DNA-binding transcription factor activity"/>
    <property type="evidence" value="ECO:0007669"/>
    <property type="project" value="InterPro"/>
</dbReference>
<evidence type="ECO:0000256" key="1">
    <source>
        <dbReference type="ARBA" id="ARBA00023015"/>
    </source>
</evidence>
<keyword evidence="2 5" id="KW-0238">DNA-binding</keyword>
<keyword evidence="6" id="KW-1185">Reference proteome</keyword>
<dbReference type="RefSeq" id="WP_176759249.1">
    <property type="nucleotide sequence ID" value="NZ_FMYI01000004.1"/>
</dbReference>
<protein>
    <submittedName>
        <fullName evidence="5">AraC-type DNA-binding protein</fullName>
    </submittedName>
</protein>
<dbReference type="PROSITE" id="PS01124">
    <property type="entry name" value="HTH_ARAC_FAMILY_2"/>
    <property type="match status" value="1"/>
</dbReference>
<dbReference type="SUPFAM" id="SSF51215">
    <property type="entry name" value="Regulatory protein AraC"/>
    <property type="match status" value="1"/>
</dbReference>
<evidence type="ECO:0000256" key="2">
    <source>
        <dbReference type="ARBA" id="ARBA00023125"/>
    </source>
</evidence>
<keyword evidence="3" id="KW-0804">Transcription</keyword>
<name>A0A1G6J1S2_9BACI</name>
<evidence type="ECO:0000313" key="6">
    <source>
        <dbReference type="Proteomes" id="UP000242949"/>
    </source>
</evidence>
<feature type="domain" description="HTH araC/xylS-type" evidence="4">
    <location>
        <begin position="179"/>
        <end position="276"/>
    </location>
</feature>
<proteinExistence type="predicted"/>
<evidence type="ECO:0000259" key="4">
    <source>
        <dbReference type="PROSITE" id="PS01124"/>
    </source>
</evidence>
<dbReference type="Gene3D" id="2.60.120.10">
    <property type="entry name" value="Jelly Rolls"/>
    <property type="match status" value="1"/>
</dbReference>
<organism evidence="5 6">
    <name type="scientific">Pelagirhabdus alkalitolerans</name>
    <dbReference type="NCBI Taxonomy" id="1612202"/>
    <lineage>
        <taxon>Bacteria</taxon>
        <taxon>Bacillati</taxon>
        <taxon>Bacillota</taxon>
        <taxon>Bacilli</taxon>
        <taxon>Bacillales</taxon>
        <taxon>Bacillaceae</taxon>
        <taxon>Pelagirhabdus</taxon>
    </lineage>
</organism>
<dbReference type="Proteomes" id="UP000242949">
    <property type="component" value="Unassembled WGS sequence"/>
</dbReference>
<dbReference type="GO" id="GO:0043565">
    <property type="term" value="F:sequence-specific DNA binding"/>
    <property type="evidence" value="ECO:0007669"/>
    <property type="project" value="InterPro"/>
</dbReference>
<dbReference type="InterPro" id="IPR018060">
    <property type="entry name" value="HTH_AraC"/>
</dbReference>
<dbReference type="InterPro" id="IPR037923">
    <property type="entry name" value="HTH-like"/>
</dbReference>
<dbReference type="SUPFAM" id="SSF46689">
    <property type="entry name" value="Homeodomain-like"/>
    <property type="match status" value="2"/>
</dbReference>
<dbReference type="InterPro" id="IPR014710">
    <property type="entry name" value="RmlC-like_jellyroll"/>
</dbReference>
<gene>
    <name evidence="5" type="ORF">SAMN05421734_104198</name>
</gene>
<accession>A0A1G6J1S2</accession>